<dbReference type="RefSeq" id="WP_241444937.1">
    <property type="nucleotide sequence ID" value="NZ_BSUJ01000001.1"/>
</dbReference>
<keyword evidence="4" id="KW-1185">Reference proteome</keyword>
<dbReference type="Proteomes" id="UP001157109">
    <property type="component" value="Unassembled WGS sequence"/>
</dbReference>
<gene>
    <name evidence="3" type="ORF">GCM10025862_21830</name>
</gene>
<evidence type="ECO:0000313" key="3">
    <source>
        <dbReference type="EMBL" id="GMA20162.1"/>
    </source>
</evidence>
<protein>
    <submittedName>
        <fullName evidence="3">Uncharacterized protein</fullName>
    </submittedName>
</protein>
<feature type="transmembrane region" description="Helical" evidence="2">
    <location>
        <begin position="12"/>
        <end position="33"/>
    </location>
</feature>
<evidence type="ECO:0000313" key="4">
    <source>
        <dbReference type="Proteomes" id="UP001157109"/>
    </source>
</evidence>
<organism evidence="3 4">
    <name type="scientific">Arsenicicoccus piscis</name>
    <dbReference type="NCBI Taxonomy" id="673954"/>
    <lineage>
        <taxon>Bacteria</taxon>
        <taxon>Bacillati</taxon>
        <taxon>Actinomycetota</taxon>
        <taxon>Actinomycetes</taxon>
        <taxon>Micrococcales</taxon>
        <taxon>Intrasporangiaceae</taxon>
        <taxon>Arsenicicoccus</taxon>
    </lineage>
</organism>
<feature type="region of interest" description="Disordered" evidence="1">
    <location>
        <begin position="67"/>
        <end position="97"/>
    </location>
</feature>
<comment type="caution">
    <text evidence="3">The sequence shown here is derived from an EMBL/GenBank/DDBJ whole genome shotgun (WGS) entry which is preliminary data.</text>
</comment>
<keyword evidence="2" id="KW-0812">Transmembrane</keyword>
<sequence>MLRPAVGHEQYFSPGTTTLYALAAVAVAMTHLVKTSSRLGLVTVARFTRPQASELAAAADAEALDDEAVDGEAVDGEAIEGESAARSTAARSTAAPS</sequence>
<dbReference type="EMBL" id="BSUJ01000001">
    <property type="protein sequence ID" value="GMA20162.1"/>
    <property type="molecule type" value="Genomic_DNA"/>
</dbReference>
<feature type="compositionally biased region" description="Low complexity" evidence="1">
    <location>
        <begin position="84"/>
        <end position="97"/>
    </location>
</feature>
<evidence type="ECO:0000256" key="1">
    <source>
        <dbReference type="SAM" id="MobiDB-lite"/>
    </source>
</evidence>
<name>A0ABQ6HQ91_9MICO</name>
<feature type="compositionally biased region" description="Acidic residues" evidence="1">
    <location>
        <begin position="67"/>
        <end position="80"/>
    </location>
</feature>
<evidence type="ECO:0000256" key="2">
    <source>
        <dbReference type="SAM" id="Phobius"/>
    </source>
</evidence>
<proteinExistence type="predicted"/>
<reference evidence="4" key="1">
    <citation type="journal article" date="2019" name="Int. J. Syst. Evol. Microbiol.">
        <title>The Global Catalogue of Microorganisms (GCM) 10K type strain sequencing project: providing services to taxonomists for standard genome sequencing and annotation.</title>
        <authorList>
            <consortium name="The Broad Institute Genomics Platform"/>
            <consortium name="The Broad Institute Genome Sequencing Center for Infectious Disease"/>
            <person name="Wu L."/>
            <person name="Ma J."/>
        </authorList>
    </citation>
    <scope>NUCLEOTIDE SEQUENCE [LARGE SCALE GENOMIC DNA]</scope>
    <source>
        <strain evidence="4">NBRC 105830</strain>
    </source>
</reference>
<keyword evidence="2" id="KW-1133">Transmembrane helix</keyword>
<accession>A0ABQ6HQ91</accession>
<keyword evidence="2" id="KW-0472">Membrane</keyword>